<keyword evidence="9" id="KW-1185">Reference proteome</keyword>
<evidence type="ECO:0000256" key="2">
    <source>
        <dbReference type="ARBA" id="ARBA00006679"/>
    </source>
</evidence>
<proteinExistence type="inferred from homology"/>
<dbReference type="InterPro" id="IPR051907">
    <property type="entry name" value="DoxX-like_oxidoreductase"/>
</dbReference>
<dbReference type="Pfam" id="PF07681">
    <property type="entry name" value="DoxX"/>
    <property type="match status" value="1"/>
</dbReference>
<evidence type="ECO:0000256" key="4">
    <source>
        <dbReference type="ARBA" id="ARBA00022692"/>
    </source>
</evidence>
<keyword evidence="3" id="KW-1003">Cell membrane</keyword>
<comment type="similarity">
    <text evidence="2">Belongs to the DoxX family.</text>
</comment>
<accession>A0A4V2NY85</accession>
<evidence type="ECO:0000256" key="7">
    <source>
        <dbReference type="SAM" id="Phobius"/>
    </source>
</evidence>
<evidence type="ECO:0000256" key="5">
    <source>
        <dbReference type="ARBA" id="ARBA00022989"/>
    </source>
</evidence>
<reference evidence="8 9" key="1">
    <citation type="submission" date="2019-03" db="EMBL/GenBank/DDBJ databases">
        <authorList>
            <person name="Kim M.K.M."/>
        </authorList>
    </citation>
    <scope>NUCLEOTIDE SEQUENCE [LARGE SCALE GENOMIC DNA]</scope>
    <source>
        <strain evidence="8 9">18JY15-6</strain>
    </source>
</reference>
<evidence type="ECO:0000313" key="9">
    <source>
        <dbReference type="Proteomes" id="UP000295453"/>
    </source>
</evidence>
<evidence type="ECO:0000256" key="1">
    <source>
        <dbReference type="ARBA" id="ARBA00004651"/>
    </source>
</evidence>
<gene>
    <name evidence="8" type="ORF">EPD65_09590</name>
</gene>
<evidence type="ECO:0000256" key="3">
    <source>
        <dbReference type="ARBA" id="ARBA00022475"/>
    </source>
</evidence>
<dbReference type="PANTHER" id="PTHR33452:SF1">
    <property type="entry name" value="INNER MEMBRANE PROTEIN YPHA-RELATED"/>
    <property type="match status" value="1"/>
</dbReference>
<keyword evidence="6 7" id="KW-0472">Membrane</keyword>
<dbReference type="EMBL" id="SJZJ01000014">
    <property type="protein sequence ID" value="TCJ24172.1"/>
    <property type="molecule type" value="Genomic_DNA"/>
</dbReference>
<evidence type="ECO:0000313" key="8">
    <source>
        <dbReference type="EMBL" id="TCJ24172.1"/>
    </source>
</evidence>
<dbReference type="InterPro" id="IPR032808">
    <property type="entry name" value="DoxX"/>
</dbReference>
<evidence type="ECO:0000256" key="6">
    <source>
        <dbReference type="ARBA" id="ARBA00023136"/>
    </source>
</evidence>
<keyword evidence="5 7" id="KW-1133">Transmembrane helix</keyword>
<keyword evidence="4 7" id="KW-0812">Transmembrane</keyword>
<comment type="caution">
    <text evidence="8">The sequence shown here is derived from an EMBL/GenBank/DDBJ whole genome shotgun (WGS) entry which is preliminary data.</text>
</comment>
<name>A0A4V2NY85_9ACTN</name>
<feature type="transmembrane region" description="Helical" evidence="7">
    <location>
        <begin position="75"/>
        <end position="92"/>
    </location>
</feature>
<feature type="transmembrane region" description="Helical" evidence="7">
    <location>
        <begin position="112"/>
        <end position="135"/>
    </location>
</feature>
<dbReference type="PANTHER" id="PTHR33452">
    <property type="entry name" value="OXIDOREDUCTASE CATD-RELATED"/>
    <property type="match status" value="1"/>
</dbReference>
<feature type="transmembrane region" description="Helical" evidence="7">
    <location>
        <begin position="49"/>
        <end position="68"/>
    </location>
</feature>
<protein>
    <submittedName>
        <fullName evidence="8">DoxX family protein</fullName>
    </submittedName>
</protein>
<organism evidence="8 9">
    <name type="scientific">Nocardioides jejuensis</name>
    <dbReference type="NCBI Taxonomy" id="2502782"/>
    <lineage>
        <taxon>Bacteria</taxon>
        <taxon>Bacillati</taxon>
        <taxon>Actinomycetota</taxon>
        <taxon>Actinomycetes</taxon>
        <taxon>Propionibacteriales</taxon>
        <taxon>Nocardioidaceae</taxon>
        <taxon>Nocardioides</taxon>
    </lineage>
</organism>
<dbReference type="GO" id="GO:0005886">
    <property type="term" value="C:plasma membrane"/>
    <property type="evidence" value="ECO:0007669"/>
    <property type="project" value="UniProtKB-SubCell"/>
</dbReference>
<dbReference type="Proteomes" id="UP000295453">
    <property type="component" value="Unassembled WGS sequence"/>
</dbReference>
<sequence length="171" mass="17575">MNSTRRNLALLGVRAAVGAVLVAHGWQKLHDWGLEGTRSSFADMGVPNAGPAAAFAIAAELGGGALLLIGLLTPLAALLVVADMAGAFWFVHRGTDVFVGDGGWELVAAIGAAALALFAVGAGALSLDAIFVGAWRRRRARKARLKPAKQVPAPTHNVLGEALHDEVGTTV</sequence>
<dbReference type="AlphaFoldDB" id="A0A4V2NY85"/>
<comment type="subcellular location">
    <subcellularLocation>
        <location evidence="1">Cell membrane</location>
        <topology evidence="1">Multi-pass membrane protein</topology>
    </subcellularLocation>
</comment>